<comment type="caution">
    <text evidence="2">The sequence shown here is derived from an EMBL/GenBank/DDBJ whole genome shotgun (WGS) entry which is preliminary data.</text>
</comment>
<feature type="transmembrane region" description="Helical" evidence="1">
    <location>
        <begin position="18"/>
        <end position="36"/>
    </location>
</feature>
<evidence type="ECO:0000313" key="3">
    <source>
        <dbReference type="Proteomes" id="UP000177691"/>
    </source>
</evidence>
<feature type="transmembrane region" description="Helical" evidence="1">
    <location>
        <begin position="76"/>
        <end position="95"/>
    </location>
</feature>
<sequence length="130" mass="15593">MFKTSQLAPTAKIMAQQLAVIALVVVIGTIIDWIVHQSREEFAVPFIYFPNKIIFGVFWGFIALRIMKYFTRNPYWLAAWVFFWVALILQTKYFWQGYELWFVWLFMLLHWLMFLAPALVIFPKNKHIII</sequence>
<accession>A0A1F5RKF5</accession>
<keyword evidence="1" id="KW-1133">Transmembrane helix</keyword>
<evidence type="ECO:0000313" key="2">
    <source>
        <dbReference type="EMBL" id="OGF14854.1"/>
    </source>
</evidence>
<proteinExistence type="predicted"/>
<gene>
    <name evidence="2" type="ORF">A3D54_01460</name>
</gene>
<keyword evidence="1" id="KW-0812">Transmembrane</keyword>
<dbReference type="Proteomes" id="UP000177691">
    <property type="component" value="Unassembled WGS sequence"/>
</dbReference>
<feature type="transmembrane region" description="Helical" evidence="1">
    <location>
        <begin position="101"/>
        <end position="122"/>
    </location>
</feature>
<reference evidence="2 3" key="1">
    <citation type="journal article" date="2016" name="Nat. Commun.">
        <title>Thousands of microbial genomes shed light on interconnected biogeochemical processes in an aquifer system.</title>
        <authorList>
            <person name="Anantharaman K."/>
            <person name="Brown C.T."/>
            <person name="Hug L.A."/>
            <person name="Sharon I."/>
            <person name="Castelle C.J."/>
            <person name="Probst A.J."/>
            <person name="Thomas B.C."/>
            <person name="Singh A."/>
            <person name="Wilkins M.J."/>
            <person name="Karaoz U."/>
            <person name="Brodie E.L."/>
            <person name="Williams K.H."/>
            <person name="Hubbard S.S."/>
            <person name="Banfield J.F."/>
        </authorList>
    </citation>
    <scope>NUCLEOTIDE SEQUENCE [LARGE SCALE GENOMIC DNA]</scope>
</reference>
<dbReference type="EMBL" id="MFFU01000058">
    <property type="protein sequence ID" value="OGF14854.1"/>
    <property type="molecule type" value="Genomic_DNA"/>
</dbReference>
<name>A0A1F5RKF5_9BACT</name>
<keyword evidence="1" id="KW-0472">Membrane</keyword>
<protein>
    <submittedName>
        <fullName evidence="2">Uncharacterized protein</fullName>
    </submittedName>
</protein>
<evidence type="ECO:0000256" key="1">
    <source>
        <dbReference type="SAM" id="Phobius"/>
    </source>
</evidence>
<organism evidence="2 3">
    <name type="scientific">Candidatus Falkowbacteria bacterium RIFCSPHIGHO2_02_FULL_45_15</name>
    <dbReference type="NCBI Taxonomy" id="1797987"/>
    <lineage>
        <taxon>Bacteria</taxon>
        <taxon>Candidatus Falkowiibacteriota</taxon>
    </lineage>
</organism>
<feature type="transmembrane region" description="Helical" evidence="1">
    <location>
        <begin position="42"/>
        <end position="64"/>
    </location>
</feature>
<dbReference type="AlphaFoldDB" id="A0A1F5RKF5"/>